<sequence length="244" mass="27529">MNKIIQTISENLARDGYHYDPCFEPNNLSLTQKKDMFVAFASQFGEIYLSESESVLQTNPQPTAPSWMPFDRSAQIGWHNDFTTKKVRPRISMSWIVNQDPQGPMKGGWRLASARDVITVIRGMNDGVERVARLAQPIFPFGYLGGGAVKHFPILKKADGDQMRFYGRALREGVRLKTRQIITKPELLEIVQIVENAADMVGCVKPAHQSALMVVDNTRSLHDRLPQTIDGKQLLRMALLCFVV</sequence>
<accession>A0A2S5CGW5</accession>
<evidence type="ECO:0000256" key="1">
    <source>
        <dbReference type="ARBA" id="ARBA00023002"/>
    </source>
</evidence>
<proteinExistence type="predicted"/>
<gene>
    <name evidence="2" type="ORF">AADEFJLK_04263</name>
</gene>
<dbReference type="InterPro" id="IPR042098">
    <property type="entry name" value="TauD-like_sf"/>
</dbReference>
<protein>
    <recommendedName>
        <fullName evidence="4">TauD/TfdA-like domain-containing protein</fullName>
    </recommendedName>
</protein>
<dbReference type="EMBL" id="PGFZ01000018">
    <property type="protein sequence ID" value="POZ49982.1"/>
    <property type="molecule type" value="Genomic_DNA"/>
</dbReference>
<dbReference type="GO" id="GO:0016706">
    <property type="term" value="F:2-oxoglutarate-dependent dioxygenase activity"/>
    <property type="evidence" value="ECO:0007669"/>
    <property type="project" value="UniProtKB-ARBA"/>
</dbReference>
<comment type="caution">
    <text evidence="2">The sequence shown here is derived from an EMBL/GenBank/DDBJ whole genome shotgun (WGS) entry which is preliminary data.</text>
</comment>
<dbReference type="Proteomes" id="UP000237423">
    <property type="component" value="Unassembled WGS sequence"/>
</dbReference>
<reference evidence="2 3" key="1">
    <citation type="submission" date="2017-11" db="EMBL/GenBank/DDBJ databases">
        <title>Draft Genome Sequence of Methylobacter psychrotolerans Sph1T, an Obligate Methanotroph from Low-Temperature Environments.</title>
        <authorList>
            <person name="Oshkin I.Y."/>
            <person name="Miroshnikov K."/>
            <person name="Belova S.E."/>
            <person name="Korzhenkov A."/>
            <person name="Toshchakov S.V."/>
            <person name="Dedysh S.N."/>
        </authorList>
    </citation>
    <scope>NUCLEOTIDE SEQUENCE [LARGE SCALE GENOMIC DNA]</scope>
    <source>
        <strain evidence="2 3">Sph1</strain>
    </source>
</reference>
<dbReference type="Gene3D" id="3.60.130.10">
    <property type="entry name" value="Clavaminate synthase-like"/>
    <property type="match status" value="1"/>
</dbReference>
<dbReference type="RefSeq" id="WP_103975708.1">
    <property type="nucleotide sequence ID" value="NZ_PGFZ01000018.1"/>
</dbReference>
<evidence type="ECO:0000313" key="2">
    <source>
        <dbReference type="EMBL" id="POZ49982.1"/>
    </source>
</evidence>
<dbReference type="AlphaFoldDB" id="A0A2S5CGW5"/>
<keyword evidence="1" id="KW-0560">Oxidoreductase</keyword>
<evidence type="ECO:0008006" key="4">
    <source>
        <dbReference type="Google" id="ProtNLM"/>
    </source>
</evidence>
<name>A0A2S5CGW5_9GAMM</name>
<organism evidence="2 3">
    <name type="scientific">Methylovulum psychrotolerans</name>
    <dbReference type="NCBI Taxonomy" id="1704499"/>
    <lineage>
        <taxon>Bacteria</taxon>
        <taxon>Pseudomonadati</taxon>
        <taxon>Pseudomonadota</taxon>
        <taxon>Gammaproteobacteria</taxon>
        <taxon>Methylococcales</taxon>
        <taxon>Methylococcaceae</taxon>
        <taxon>Methylovulum</taxon>
    </lineage>
</organism>
<evidence type="ECO:0000313" key="3">
    <source>
        <dbReference type="Proteomes" id="UP000237423"/>
    </source>
</evidence>
<dbReference type="SUPFAM" id="SSF51197">
    <property type="entry name" value="Clavaminate synthase-like"/>
    <property type="match status" value="1"/>
</dbReference>